<dbReference type="Pfam" id="PF13424">
    <property type="entry name" value="TPR_12"/>
    <property type="match status" value="1"/>
</dbReference>
<accession>A0AA96GHE2</accession>
<protein>
    <submittedName>
        <fullName evidence="5">Tetratricopeptide repeat protein</fullName>
    </submittedName>
</protein>
<feature type="repeat" description="TPR" evidence="3">
    <location>
        <begin position="45"/>
        <end position="78"/>
    </location>
</feature>
<dbReference type="PANTHER" id="PTHR45586">
    <property type="entry name" value="TPR REPEAT-CONTAINING PROTEIN PA4667"/>
    <property type="match status" value="1"/>
</dbReference>
<dbReference type="AlphaFoldDB" id="A0AA96GHE2"/>
<evidence type="ECO:0000313" key="6">
    <source>
        <dbReference type="Proteomes" id="UP001302494"/>
    </source>
</evidence>
<dbReference type="PROSITE" id="PS50293">
    <property type="entry name" value="TPR_REGION"/>
    <property type="match status" value="1"/>
</dbReference>
<dbReference type="InterPro" id="IPR011990">
    <property type="entry name" value="TPR-like_helical_dom_sf"/>
</dbReference>
<reference evidence="5 6" key="1">
    <citation type="submission" date="2023-01" db="EMBL/GenBank/DDBJ databases">
        <title>Cultivation and genomic characterization of new, ubiquitous marine nitrite-oxidizing bacteria from the Nitrospirales.</title>
        <authorList>
            <person name="Mueller A.J."/>
            <person name="Daebeler A."/>
            <person name="Herbold C.W."/>
            <person name="Kirkegaard R.H."/>
            <person name="Daims H."/>
        </authorList>
    </citation>
    <scope>NUCLEOTIDE SEQUENCE [LARGE SCALE GENOMIC DNA]</scope>
    <source>
        <strain evidence="5 6">DK</strain>
    </source>
</reference>
<dbReference type="Proteomes" id="UP001302494">
    <property type="component" value="Chromosome"/>
</dbReference>
<keyword evidence="1" id="KW-0677">Repeat</keyword>
<dbReference type="InterPro" id="IPR051012">
    <property type="entry name" value="CellSynth/LPSAsmb/PSIAsmb"/>
</dbReference>
<dbReference type="SMART" id="SM00028">
    <property type="entry name" value="TPR"/>
    <property type="match status" value="5"/>
</dbReference>
<dbReference type="RefSeq" id="WP_312740922.1">
    <property type="nucleotide sequence ID" value="NZ_CP116968.1"/>
</dbReference>
<feature type="region of interest" description="Disordered" evidence="4">
    <location>
        <begin position="1"/>
        <end position="27"/>
    </location>
</feature>
<dbReference type="EMBL" id="CP116968">
    <property type="protein sequence ID" value="WNM60325.1"/>
    <property type="molecule type" value="Genomic_DNA"/>
</dbReference>
<sequence length="271" mass="31414">MEEQSAGSQTMDPQSGETTTEDRPLTVDEEIAEIEKLLSEEPDDFQARCRLGELYFNKGRMDEALAEVKKSIEMAEGIRIEMDRSLAMYYSNLGTIYGTKGMLDEATAQFKRALELNPYDVLALFNVGRLYNDKNAFLEAKEYFERLIEISPEDPIAWYNLAGVYEKLDDPNVSDFNTIDMAMQAYMKVLQFDPSHLESSFRLMEIALNLKKPDMAVKVMEDAVENNQDEPLAYYNLINTYEKCKMFEQAEETRNRLKDRFNKRSRETVKK</sequence>
<evidence type="ECO:0000313" key="5">
    <source>
        <dbReference type="EMBL" id="WNM60325.1"/>
    </source>
</evidence>
<organism evidence="5 6">
    <name type="scientific">Candidatus Nitrospira neomarina</name>
    <dbReference type="NCBI Taxonomy" id="3020899"/>
    <lineage>
        <taxon>Bacteria</taxon>
        <taxon>Pseudomonadati</taxon>
        <taxon>Nitrospirota</taxon>
        <taxon>Nitrospiria</taxon>
        <taxon>Nitrospirales</taxon>
        <taxon>Nitrospiraceae</taxon>
        <taxon>Nitrospira</taxon>
    </lineage>
</organism>
<dbReference type="Gene3D" id="1.25.40.10">
    <property type="entry name" value="Tetratricopeptide repeat domain"/>
    <property type="match status" value="2"/>
</dbReference>
<dbReference type="PANTHER" id="PTHR45586:SF1">
    <property type="entry name" value="LIPOPOLYSACCHARIDE ASSEMBLY PROTEIN B"/>
    <property type="match status" value="1"/>
</dbReference>
<evidence type="ECO:0000256" key="2">
    <source>
        <dbReference type="ARBA" id="ARBA00022803"/>
    </source>
</evidence>
<evidence type="ECO:0000256" key="3">
    <source>
        <dbReference type="PROSITE-ProRule" id="PRU00339"/>
    </source>
</evidence>
<dbReference type="SUPFAM" id="SSF48452">
    <property type="entry name" value="TPR-like"/>
    <property type="match status" value="1"/>
</dbReference>
<dbReference type="PROSITE" id="PS50005">
    <property type="entry name" value="TPR"/>
    <property type="match status" value="3"/>
</dbReference>
<keyword evidence="6" id="KW-1185">Reference proteome</keyword>
<feature type="repeat" description="TPR" evidence="3">
    <location>
        <begin position="87"/>
        <end position="120"/>
    </location>
</feature>
<feature type="compositionally biased region" description="Polar residues" evidence="4">
    <location>
        <begin position="1"/>
        <end position="18"/>
    </location>
</feature>
<evidence type="ECO:0000256" key="1">
    <source>
        <dbReference type="ARBA" id="ARBA00022737"/>
    </source>
</evidence>
<name>A0AA96GHE2_9BACT</name>
<keyword evidence="2 3" id="KW-0802">TPR repeat</keyword>
<gene>
    <name evidence="5" type="ORF">PQG83_11180</name>
</gene>
<feature type="repeat" description="TPR" evidence="3">
    <location>
        <begin position="121"/>
        <end position="154"/>
    </location>
</feature>
<dbReference type="KEGG" id="nneo:PQG83_11180"/>
<dbReference type="InterPro" id="IPR019734">
    <property type="entry name" value="TPR_rpt"/>
</dbReference>
<dbReference type="Pfam" id="PF13181">
    <property type="entry name" value="TPR_8"/>
    <property type="match status" value="1"/>
</dbReference>
<evidence type="ECO:0000256" key="4">
    <source>
        <dbReference type="SAM" id="MobiDB-lite"/>
    </source>
</evidence>
<proteinExistence type="predicted"/>